<proteinExistence type="predicted"/>
<evidence type="ECO:0000313" key="1">
    <source>
        <dbReference type="EnsemblPlants" id="Kaladp0100s0066.1.v1.1"/>
    </source>
</evidence>
<dbReference type="Proteomes" id="UP000594263">
    <property type="component" value="Unplaced"/>
</dbReference>
<sequence>MAPPQPRPAAAVVPPPSADQYVYSPPSSSAELVVKLVCKALTALLTFISLIILLTNNVSEPVLFRCTGVVQRVKFYDVSAYRQHSPFSTSITSQKRLHTRLAVVDFYGDQQLAAAGFGATVDLQRVLTGDIFNEYYGKGYATSSMLFFASISTAVSLTLSK</sequence>
<evidence type="ECO:0008006" key="3">
    <source>
        <dbReference type="Google" id="ProtNLM"/>
    </source>
</evidence>
<dbReference type="EnsemblPlants" id="Kaladp0100s0066.1.v1.1">
    <property type="protein sequence ID" value="Kaladp0100s0066.1.v1.1"/>
    <property type="gene ID" value="Kaladp0100s0066.v1.1"/>
</dbReference>
<name>A0A7N1A761_KALFE</name>
<keyword evidence="2" id="KW-1185">Reference proteome</keyword>
<dbReference type="AlphaFoldDB" id="A0A7N1A761"/>
<evidence type="ECO:0000313" key="2">
    <source>
        <dbReference type="Proteomes" id="UP000594263"/>
    </source>
</evidence>
<protein>
    <recommendedName>
        <fullName evidence="3">CASP-like protein</fullName>
    </recommendedName>
</protein>
<reference evidence="1" key="1">
    <citation type="submission" date="2021-01" db="UniProtKB">
        <authorList>
            <consortium name="EnsemblPlants"/>
        </authorList>
    </citation>
    <scope>IDENTIFICATION</scope>
</reference>
<dbReference type="OMA" id="FRCTGVV"/>
<organism evidence="1 2">
    <name type="scientific">Kalanchoe fedtschenkoi</name>
    <name type="common">Lavender scallops</name>
    <name type="synonym">South American air plant</name>
    <dbReference type="NCBI Taxonomy" id="63787"/>
    <lineage>
        <taxon>Eukaryota</taxon>
        <taxon>Viridiplantae</taxon>
        <taxon>Streptophyta</taxon>
        <taxon>Embryophyta</taxon>
        <taxon>Tracheophyta</taxon>
        <taxon>Spermatophyta</taxon>
        <taxon>Magnoliopsida</taxon>
        <taxon>eudicotyledons</taxon>
        <taxon>Gunneridae</taxon>
        <taxon>Pentapetalae</taxon>
        <taxon>Saxifragales</taxon>
        <taxon>Crassulaceae</taxon>
        <taxon>Kalanchoe</taxon>
    </lineage>
</organism>
<accession>A0A7N1A761</accession>
<dbReference type="Gramene" id="Kaladp0100s0066.1.v1.1">
    <property type="protein sequence ID" value="Kaladp0100s0066.1.v1.1"/>
    <property type="gene ID" value="Kaladp0100s0066.v1.1"/>
</dbReference>